<proteinExistence type="predicted"/>
<reference evidence="1 2" key="1">
    <citation type="submission" date="2018-04" db="EMBL/GenBank/DDBJ databases">
        <title>Subsurface microbial communities from deep shales in Ohio and West Virginia, USA.</title>
        <authorList>
            <person name="Wrighton K."/>
        </authorList>
    </citation>
    <scope>NUCLEOTIDE SEQUENCE [LARGE SCALE GENOMIC DNA]</scope>
    <source>
        <strain evidence="1 2">MSL28</strain>
    </source>
</reference>
<sequence>MSNNIDKSKLVYVNIVWMKYYRGLSEKDEISLETGGGSHPQEYLDAIETTMNSKSIPKDYNIFVAAENAYLIKENIMFLSPSKRFPKVFCSNLNYAS</sequence>
<name>A0A318EB87_9FIRM</name>
<evidence type="ECO:0000313" key="2">
    <source>
        <dbReference type="Proteomes" id="UP000247389"/>
    </source>
</evidence>
<evidence type="ECO:0000313" key="1">
    <source>
        <dbReference type="EMBL" id="PXV67025.1"/>
    </source>
</evidence>
<dbReference type="EMBL" id="QICM01000009">
    <property type="protein sequence ID" value="PXV67025.1"/>
    <property type="molecule type" value="Genomic_DNA"/>
</dbReference>
<organism evidence="1 2">
    <name type="scientific">Halanaerobium congolense</name>
    <dbReference type="NCBI Taxonomy" id="54121"/>
    <lineage>
        <taxon>Bacteria</taxon>
        <taxon>Bacillati</taxon>
        <taxon>Bacillota</taxon>
        <taxon>Clostridia</taxon>
        <taxon>Halanaerobiales</taxon>
        <taxon>Halanaerobiaceae</taxon>
        <taxon>Halanaerobium</taxon>
    </lineage>
</organism>
<dbReference type="AlphaFoldDB" id="A0A318EB87"/>
<comment type="caution">
    <text evidence="1">The sequence shown here is derived from an EMBL/GenBank/DDBJ whole genome shotgun (WGS) entry which is preliminary data.</text>
</comment>
<gene>
    <name evidence="1" type="ORF">C8C78_10975</name>
</gene>
<dbReference type="Proteomes" id="UP000247389">
    <property type="component" value="Unassembled WGS sequence"/>
</dbReference>
<dbReference type="RefSeq" id="WP_110300870.1">
    <property type="nucleotide sequence ID" value="NZ_QICM01000009.1"/>
</dbReference>
<protein>
    <submittedName>
        <fullName evidence="1">Uncharacterized protein</fullName>
    </submittedName>
</protein>
<accession>A0A318EB87</accession>